<keyword evidence="2" id="KW-0472">Membrane</keyword>
<dbReference type="Pfam" id="PF05402">
    <property type="entry name" value="PqqD"/>
    <property type="match status" value="1"/>
</dbReference>
<organism evidence="3 4">
    <name type="scientific">Rhodoferax koreensis</name>
    <dbReference type="NCBI Taxonomy" id="1842727"/>
    <lineage>
        <taxon>Bacteria</taxon>
        <taxon>Pseudomonadati</taxon>
        <taxon>Pseudomonadota</taxon>
        <taxon>Betaproteobacteria</taxon>
        <taxon>Burkholderiales</taxon>
        <taxon>Comamonadaceae</taxon>
        <taxon>Rhodoferax</taxon>
    </lineage>
</organism>
<name>A0A1P8JRA3_9BURK</name>
<dbReference type="PANTHER" id="PTHR13325:SF3">
    <property type="entry name" value="MEMBRANE-BOUND TRANSCRIPTION FACTOR SITE-2 PROTEASE"/>
    <property type="match status" value="1"/>
</dbReference>
<keyword evidence="4" id="KW-1185">Reference proteome</keyword>
<reference evidence="3 4" key="1">
    <citation type="submission" date="2017-01" db="EMBL/GenBank/DDBJ databases">
        <authorList>
            <person name="Mah S.A."/>
            <person name="Swanson W.J."/>
            <person name="Moy G.W."/>
            <person name="Vacquier V.D."/>
        </authorList>
    </citation>
    <scope>NUCLEOTIDE SEQUENCE [LARGE SCALE GENOMIC DNA]</scope>
    <source>
        <strain evidence="3 4">DCY110</strain>
    </source>
</reference>
<dbReference type="RefSeq" id="WP_076196559.1">
    <property type="nucleotide sequence ID" value="NZ_CP019236.1"/>
</dbReference>
<evidence type="ECO:0000313" key="3">
    <source>
        <dbReference type="EMBL" id="APW36297.1"/>
    </source>
</evidence>
<dbReference type="KEGG" id="rhy:RD110_02950"/>
<dbReference type="EMBL" id="CP019236">
    <property type="protein sequence ID" value="APW36297.1"/>
    <property type="molecule type" value="Genomic_DNA"/>
</dbReference>
<dbReference type="STRING" id="1842727.RD110_02950"/>
<gene>
    <name evidence="3" type="ORF">RD110_02950</name>
</gene>
<dbReference type="OrthoDB" id="9759690at2"/>
<dbReference type="GO" id="GO:0005737">
    <property type="term" value="C:cytoplasm"/>
    <property type="evidence" value="ECO:0007669"/>
    <property type="project" value="TreeGrafter"/>
</dbReference>
<keyword evidence="2" id="KW-0812">Transmembrane</keyword>
<dbReference type="GO" id="GO:0016020">
    <property type="term" value="C:membrane"/>
    <property type="evidence" value="ECO:0007669"/>
    <property type="project" value="InterPro"/>
</dbReference>
<proteinExistence type="predicted"/>
<dbReference type="PANTHER" id="PTHR13325">
    <property type="entry name" value="PROTEASE M50 MEMBRANE-BOUND TRANSCRIPTION FACTOR SITE 2 PROTEASE"/>
    <property type="match status" value="1"/>
</dbReference>
<dbReference type="Gene3D" id="1.10.10.1150">
    <property type="entry name" value="Coenzyme PQQ synthesis protein D (PqqD)"/>
    <property type="match status" value="1"/>
</dbReference>
<feature type="transmembrane region" description="Helical" evidence="2">
    <location>
        <begin position="283"/>
        <end position="301"/>
    </location>
</feature>
<feature type="region of interest" description="Disordered" evidence="1">
    <location>
        <begin position="625"/>
        <end position="661"/>
    </location>
</feature>
<feature type="transmembrane region" description="Helical" evidence="2">
    <location>
        <begin position="255"/>
        <end position="277"/>
    </location>
</feature>
<evidence type="ECO:0000256" key="1">
    <source>
        <dbReference type="SAM" id="MobiDB-lite"/>
    </source>
</evidence>
<dbReference type="GO" id="GO:0004222">
    <property type="term" value="F:metalloendopeptidase activity"/>
    <property type="evidence" value="ECO:0007669"/>
    <property type="project" value="InterPro"/>
</dbReference>
<evidence type="ECO:0000256" key="2">
    <source>
        <dbReference type="SAM" id="Phobius"/>
    </source>
</evidence>
<dbReference type="SUPFAM" id="SSF111369">
    <property type="entry name" value="HlyD-like secretion proteins"/>
    <property type="match status" value="1"/>
</dbReference>
<dbReference type="Proteomes" id="UP000186609">
    <property type="component" value="Chromosome"/>
</dbReference>
<dbReference type="InterPro" id="IPR008792">
    <property type="entry name" value="PQQD"/>
</dbReference>
<protein>
    <submittedName>
        <fullName evidence="3">Uncharacterized protein</fullName>
    </submittedName>
</protein>
<feature type="transmembrane region" description="Helical" evidence="2">
    <location>
        <begin position="150"/>
        <end position="176"/>
    </location>
</feature>
<feature type="transmembrane region" description="Helical" evidence="2">
    <location>
        <begin position="196"/>
        <end position="217"/>
    </location>
</feature>
<dbReference type="GO" id="GO:0031293">
    <property type="term" value="P:membrane protein intracellular domain proteolysis"/>
    <property type="evidence" value="ECO:0007669"/>
    <property type="project" value="TreeGrafter"/>
</dbReference>
<dbReference type="InterPro" id="IPR001193">
    <property type="entry name" value="MBTPS2"/>
</dbReference>
<sequence length="722" mass="78830">MESSLFSPRWYRVAGLRPQLRAQVELKRQAQRGTPWYVLQDRGSDEARRLNPVAYAFLGRCDGSVSVQQAWDAQLAAHPEEAMSQDEVIELLVALHSRGLVQFDVTPDVENLFHTLDRRQRRRRRGGVNPMAFRLTLGDPSRALDPLARLVPVLFSGAGFCVWLAAVLAGGLAAAMHWSELLLDADKVLRSPGYLLMAWLMYPLIKTVHEAAHALALRRYGEHVRLAGISLILLNPVPFVDASAADGLRSRHQRALVSAAGIMAELFMAALAMAVWLAAQPGVVRDVAFVTMLIGGLSTLLTNGNPLLRYDGYYVFCDLLDLRNLATRSGRYWAEGLGRRLFGIRTRAPIDVLPGERFWLRVYAPLSWVYRLVLSLVVGLWVGSFSALVGVFVGTMMLIANIGLPLWRVAQMLRAAPTEDGERRRAAWRATATGVLMAGLLGGLPLPYNTLAEGVVWLPEQAQIRAGTDGFVVALHAVDGQRVRAGDVIATLDDPQLAAQRATLVADAAELDVLLFRAIDLAPQDAPDLRERLAYAQAELARLDDKLGRREIRAQSDGLLVLSQQDEVVGQFHRRGDPIGYLLTPAPTVIRVALPQQEADLVRSGPSDVRVRLADDSASVHAGRIGNSVPGAATRLPSAALGDTAGGRIATDPGDRQGLTPRQPVVVLDVELADAARSADAKRSELIGARALVRFDHGTRPIAFQAMRQLQQLFLGHFNPST</sequence>
<keyword evidence="2" id="KW-1133">Transmembrane helix</keyword>
<accession>A0A1P8JRA3</accession>
<evidence type="ECO:0000313" key="4">
    <source>
        <dbReference type="Proteomes" id="UP000186609"/>
    </source>
</evidence>
<dbReference type="InterPro" id="IPR041881">
    <property type="entry name" value="PqqD_sf"/>
</dbReference>
<dbReference type="Gene3D" id="2.40.50.100">
    <property type="match status" value="1"/>
</dbReference>
<dbReference type="Gene3D" id="1.10.287.470">
    <property type="entry name" value="Helix hairpin bin"/>
    <property type="match status" value="1"/>
</dbReference>
<dbReference type="AlphaFoldDB" id="A0A1P8JRA3"/>